<evidence type="ECO:0000313" key="1">
    <source>
        <dbReference type="EMBL" id="RHZ71086.1"/>
    </source>
</evidence>
<proteinExistence type="predicted"/>
<dbReference type="Proteomes" id="UP000266861">
    <property type="component" value="Unassembled WGS sequence"/>
</dbReference>
<sequence length="376" mass="44697">MFSNLSNELILSILSKVIEGPIPNYRFKKLMRLRRTCKLLNELIIIVINDEIFITYNFGWAIASLYYYKFIKNTACELTSYDHVNKQFCFAINDDQEFECGENLFVHLFWNDELVYYGSCYNVGESDDHNVDDYNEYNDNDELEQQREILVKDQEDQDQGNNSKQQKHPNYRFKKLMRLRRTCKLLNELIIIVINDEIFITYNFGWAIASLYYYKFIKNTACELTSYDHVNKQFCFAINDDQEFECGENLFVHLFWNDELVYYGSCYNVGESDDHNVDDYNEYNDNDELEQQREILVKDQEDQDQGNNSKQQKQWVVKEIKFHNSALGIKRSPKKGTYQITYVKISAIEIYKRLAILGEIAFKFSNNEEFVKDGIN</sequence>
<dbReference type="OrthoDB" id="10421278at2759"/>
<keyword evidence="2" id="KW-1185">Reference proteome</keyword>
<accession>A0A397IBC4</accession>
<gene>
    <name evidence="1" type="ORF">Glove_262g59</name>
</gene>
<name>A0A397IBC4_9GLOM</name>
<protein>
    <submittedName>
        <fullName evidence="1">Uncharacterized protein</fullName>
    </submittedName>
</protein>
<reference evidence="1 2" key="1">
    <citation type="submission" date="2018-08" db="EMBL/GenBank/DDBJ databases">
        <title>Genome and evolution of the arbuscular mycorrhizal fungus Diversispora epigaea (formerly Glomus versiforme) and its bacterial endosymbionts.</title>
        <authorList>
            <person name="Sun X."/>
            <person name="Fei Z."/>
            <person name="Harrison M."/>
        </authorList>
    </citation>
    <scope>NUCLEOTIDE SEQUENCE [LARGE SCALE GENOMIC DNA]</scope>
    <source>
        <strain evidence="1 2">IT104</strain>
    </source>
</reference>
<evidence type="ECO:0000313" key="2">
    <source>
        <dbReference type="Proteomes" id="UP000266861"/>
    </source>
</evidence>
<dbReference type="EMBL" id="PQFF01000240">
    <property type="protein sequence ID" value="RHZ71086.1"/>
    <property type="molecule type" value="Genomic_DNA"/>
</dbReference>
<comment type="caution">
    <text evidence="1">The sequence shown here is derived from an EMBL/GenBank/DDBJ whole genome shotgun (WGS) entry which is preliminary data.</text>
</comment>
<organism evidence="1 2">
    <name type="scientific">Diversispora epigaea</name>
    <dbReference type="NCBI Taxonomy" id="1348612"/>
    <lineage>
        <taxon>Eukaryota</taxon>
        <taxon>Fungi</taxon>
        <taxon>Fungi incertae sedis</taxon>
        <taxon>Mucoromycota</taxon>
        <taxon>Glomeromycotina</taxon>
        <taxon>Glomeromycetes</taxon>
        <taxon>Diversisporales</taxon>
        <taxon>Diversisporaceae</taxon>
        <taxon>Diversispora</taxon>
    </lineage>
</organism>
<dbReference type="AlphaFoldDB" id="A0A397IBC4"/>